<dbReference type="InterPro" id="IPR046797">
    <property type="entry name" value="PDDEXK_12"/>
</dbReference>
<evidence type="ECO:0000259" key="1">
    <source>
        <dbReference type="Pfam" id="PF20516"/>
    </source>
</evidence>
<reference evidence="3" key="1">
    <citation type="submission" date="2017-03" db="EMBL/GenBank/DDBJ databases">
        <title>Genomes of endolithic fungi from Antarctica.</title>
        <authorList>
            <person name="Coleine C."/>
            <person name="Masonjones S."/>
            <person name="Stajich J.E."/>
        </authorList>
    </citation>
    <scope>NUCLEOTIDE SEQUENCE [LARGE SCALE GENOMIC DNA]</scope>
    <source>
        <strain evidence="3">CCFEE 5527</strain>
    </source>
</reference>
<dbReference type="AlphaFoldDB" id="A0A1V8S8T7"/>
<comment type="caution">
    <text evidence="2">The sequence shown here is derived from an EMBL/GenBank/DDBJ whole genome shotgun (WGS) entry which is preliminary data.</text>
</comment>
<dbReference type="EMBL" id="NAJO01000108">
    <property type="protein sequence ID" value="OQN95330.1"/>
    <property type="molecule type" value="Genomic_DNA"/>
</dbReference>
<keyword evidence="3" id="KW-1185">Reference proteome</keyword>
<dbReference type="InParanoid" id="A0A1V8S8T7"/>
<sequence length="159" mass="17508">MVQCENITTAAIINDQTGSSRKADFAITFNVEDSVVTDFARRGLETLSHSSYQPVCYSPPAVSLETKLEGERGHEAGLQICIWAYAHVMTLKQLLHKTGRPNTMIPALPLLVVHGGKWHFNYFEIGTDSSTRWAQVTIGDTATTQGVYQVIAAVQRLAE</sequence>
<protein>
    <recommendedName>
        <fullName evidence="1">PD-(D/E)XK nuclease-like domain-containing protein</fullName>
    </recommendedName>
</protein>
<evidence type="ECO:0000313" key="2">
    <source>
        <dbReference type="EMBL" id="OQN95330.1"/>
    </source>
</evidence>
<evidence type="ECO:0000313" key="3">
    <source>
        <dbReference type="Proteomes" id="UP000192596"/>
    </source>
</evidence>
<organism evidence="2 3">
    <name type="scientific">Cryoendolithus antarcticus</name>
    <dbReference type="NCBI Taxonomy" id="1507870"/>
    <lineage>
        <taxon>Eukaryota</taxon>
        <taxon>Fungi</taxon>
        <taxon>Dikarya</taxon>
        <taxon>Ascomycota</taxon>
        <taxon>Pezizomycotina</taxon>
        <taxon>Dothideomycetes</taxon>
        <taxon>Dothideomycetidae</taxon>
        <taxon>Cladosporiales</taxon>
        <taxon>Cladosporiaceae</taxon>
        <taxon>Cryoendolithus</taxon>
    </lineage>
</organism>
<dbReference type="OrthoDB" id="4161186at2759"/>
<proteinExistence type="predicted"/>
<accession>A0A1V8S8T7</accession>
<dbReference type="Proteomes" id="UP000192596">
    <property type="component" value="Unassembled WGS sequence"/>
</dbReference>
<feature type="domain" description="PD-(D/E)XK nuclease-like" evidence="1">
    <location>
        <begin position="3"/>
        <end position="158"/>
    </location>
</feature>
<dbReference type="Pfam" id="PF20516">
    <property type="entry name" value="PDDEXK_12"/>
    <property type="match status" value="1"/>
</dbReference>
<name>A0A1V8S8T7_9PEZI</name>
<gene>
    <name evidence="2" type="ORF">B0A48_18765</name>
</gene>